<comment type="catalytic activity">
    <reaction evidence="10">
        <text>L-threonyl-[protein] + ATP = O-phospho-L-threonyl-[protein] + ADP + H(+)</text>
        <dbReference type="Rhea" id="RHEA:46608"/>
        <dbReference type="Rhea" id="RHEA-COMP:11060"/>
        <dbReference type="Rhea" id="RHEA-COMP:11605"/>
        <dbReference type="ChEBI" id="CHEBI:15378"/>
        <dbReference type="ChEBI" id="CHEBI:30013"/>
        <dbReference type="ChEBI" id="CHEBI:30616"/>
        <dbReference type="ChEBI" id="CHEBI:61977"/>
        <dbReference type="ChEBI" id="CHEBI:456216"/>
        <dbReference type="EC" id="2.7.11.1"/>
    </reaction>
</comment>
<organism evidence="16 17">
    <name type="scientific">Babjeviella inositovora NRRL Y-12698</name>
    <dbReference type="NCBI Taxonomy" id="984486"/>
    <lineage>
        <taxon>Eukaryota</taxon>
        <taxon>Fungi</taxon>
        <taxon>Dikarya</taxon>
        <taxon>Ascomycota</taxon>
        <taxon>Saccharomycotina</taxon>
        <taxon>Pichiomycetes</taxon>
        <taxon>Serinales incertae sedis</taxon>
        <taxon>Babjeviella</taxon>
    </lineage>
</organism>
<dbReference type="GO" id="GO:0004674">
    <property type="term" value="F:protein serine/threonine kinase activity"/>
    <property type="evidence" value="ECO:0007669"/>
    <property type="project" value="UniProtKB-KW"/>
</dbReference>
<dbReference type="Pfam" id="PF00069">
    <property type="entry name" value="Pkinase"/>
    <property type="match status" value="1"/>
</dbReference>
<feature type="binding site" evidence="12">
    <location>
        <position position="340"/>
    </location>
    <ligand>
        <name>ATP</name>
        <dbReference type="ChEBI" id="CHEBI:30616"/>
    </ligand>
</feature>
<dbReference type="EC" id="2.7.11.1" evidence="2"/>
<evidence type="ECO:0000259" key="15">
    <source>
        <dbReference type="PROSITE" id="PS51285"/>
    </source>
</evidence>
<evidence type="ECO:0000313" key="17">
    <source>
        <dbReference type="Proteomes" id="UP000094336"/>
    </source>
</evidence>
<dbReference type="InterPro" id="IPR017441">
    <property type="entry name" value="Protein_kinase_ATP_BS"/>
</dbReference>
<keyword evidence="5" id="KW-0808">Transferase</keyword>
<evidence type="ECO:0000256" key="11">
    <source>
        <dbReference type="ARBA" id="ARBA00048679"/>
    </source>
</evidence>
<dbReference type="FunFam" id="1.10.510.10:FF:000008">
    <property type="entry name" value="Non-specific serine/threonine protein kinase"/>
    <property type="match status" value="1"/>
</dbReference>
<gene>
    <name evidence="16" type="ORF">BABINDRAFT_160049</name>
</gene>
<evidence type="ECO:0000256" key="6">
    <source>
        <dbReference type="ARBA" id="ARBA00022741"/>
    </source>
</evidence>
<dbReference type="OrthoDB" id="63267at2759"/>
<keyword evidence="4" id="KW-0597">Phosphoprotein</keyword>
<dbReference type="InterPro" id="IPR008271">
    <property type="entry name" value="Ser/Thr_kinase_AS"/>
</dbReference>
<dbReference type="STRING" id="984486.A0A1E3QW18"/>
<dbReference type="InterPro" id="IPR011009">
    <property type="entry name" value="Kinase-like_dom_sf"/>
</dbReference>
<dbReference type="EMBL" id="KV454427">
    <property type="protein sequence ID" value="ODQ81811.1"/>
    <property type="molecule type" value="Genomic_DNA"/>
</dbReference>
<keyword evidence="3" id="KW-0723">Serine/threonine-protein kinase</keyword>
<dbReference type="Pfam" id="PF00433">
    <property type="entry name" value="Pkinase_C"/>
    <property type="match status" value="1"/>
</dbReference>
<evidence type="ECO:0000256" key="3">
    <source>
        <dbReference type="ARBA" id="ARBA00022527"/>
    </source>
</evidence>
<feature type="region of interest" description="Disordered" evidence="13">
    <location>
        <begin position="1"/>
        <end position="87"/>
    </location>
</feature>
<dbReference type="Proteomes" id="UP000094336">
    <property type="component" value="Unassembled WGS sequence"/>
</dbReference>
<dbReference type="PROSITE" id="PS50011">
    <property type="entry name" value="PROTEIN_KINASE_DOM"/>
    <property type="match status" value="1"/>
</dbReference>
<reference evidence="17" key="1">
    <citation type="submission" date="2016-05" db="EMBL/GenBank/DDBJ databases">
        <title>Comparative genomics of biotechnologically important yeasts.</title>
        <authorList>
            <consortium name="DOE Joint Genome Institute"/>
            <person name="Riley R."/>
            <person name="Haridas S."/>
            <person name="Wolfe K.H."/>
            <person name="Lopes M.R."/>
            <person name="Hittinger C.T."/>
            <person name="Goker M."/>
            <person name="Salamov A."/>
            <person name="Wisecaver J."/>
            <person name="Long T.M."/>
            <person name="Aerts A.L."/>
            <person name="Barry K."/>
            <person name="Choi C."/>
            <person name="Clum A."/>
            <person name="Coughlan A.Y."/>
            <person name="Deshpande S."/>
            <person name="Douglass A.P."/>
            <person name="Hanson S.J."/>
            <person name="Klenk H.-P."/>
            <person name="Labutti K."/>
            <person name="Lapidus A."/>
            <person name="Lindquist E."/>
            <person name="Lipzen A."/>
            <person name="Meier-Kolthoff J.P."/>
            <person name="Ohm R.A."/>
            <person name="Otillar R.P."/>
            <person name="Pangilinan J."/>
            <person name="Peng Y."/>
            <person name="Rokas A."/>
            <person name="Rosa C.A."/>
            <person name="Scheuner C."/>
            <person name="Sibirny A.A."/>
            <person name="Slot J.C."/>
            <person name="Stielow J.B."/>
            <person name="Sun H."/>
            <person name="Kurtzman C.P."/>
            <person name="Blackwell M."/>
            <person name="Grigoriev I.V."/>
            <person name="Jeffries T.W."/>
        </authorList>
    </citation>
    <scope>NUCLEOTIDE SEQUENCE [LARGE SCALE GENOMIC DNA]</scope>
    <source>
        <strain evidence="17">NRRL Y-12698</strain>
    </source>
</reference>
<dbReference type="GO" id="GO:0016020">
    <property type="term" value="C:membrane"/>
    <property type="evidence" value="ECO:0007669"/>
    <property type="project" value="GOC"/>
</dbReference>
<evidence type="ECO:0000259" key="14">
    <source>
        <dbReference type="PROSITE" id="PS50011"/>
    </source>
</evidence>
<keyword evidence="17" id="KW-1185">Reference proteome</keyword>
<dbReference type="GO" id="GO:0060237">
    <property type="term" value="P:regulation of fungal-type cell wall organization"/>
    <property type="evidence" value="ECO:0007669"/>
    <property type="project" value="UniProtKB-ARBA"/>
</dbReference>
<dbReference type="FunFam" id="3.30.200.20:FF:000048">
    <property type="entry name" value="Non-specific serine/threonine protein kinase"/>
    <property type="match status" value="1"/>
</dbReference>
<feature type="domain" description="AGC-kinase C-terminal" evidence="15">
    <location>
        <begin position="567"/>
        <end position="637"/>
    </location>
</feature>
<keyword evidence="8 12" id="KW-0067">ATP-binding</keyword>
<keyword evidence="9" id="KW-0746">Sphingolipid metabolism</keyword>
<evidence type="ECO:0000313" key="16">
    <source>
        <dbReference type="EMBL" id="ODQ81811.1"/>
    </source>
</evidence>
<proteinExistence type="inferred from homology"/>
<evidence type="ECO:0000256" key="4">
    <source>
        <dbReference type="ARBA" id="ARBA00022553"/>
    </source>
</evidence>
<dbReference type="PROSITE" id="PS00107">
    <property type="entry name" value="PROTEIN_KINASE_ATP"/>
    <property type="match status" value="1"/>
</dbReference>
<evidence type="ECO:0000256" key="9">
    <source>
        <dbReference type="ARBA" id="ARBA00022919"/>
    </source>
</evidence>
<evidence type="ECO:0000256" key="1">
    <source>
        <dbReference type="ARBA" id="ARBA00006935"/>
    </source>
</evidence>
<dbReference type="GO" id="GO:0006665">
    <property type="term" value="P:sphingolipid metabolic process"/>
    <property type="evidence" value="ECO:0007669"/>
    <property type="project" value="UniProtKB-KW"/>
</dbReference>
<evidence type="ECO:0000256" key="5">
    <source>
        <dbReference type="ARBA" id="ARBA00022679"/>
    </source>
</evidence>
<dbReference type="InterPro" id="IPR000719">
    <property type="entry name" value="Prot_kinase_dom"/>
</dbReference>
<dbReference type="InterPro" id="IPR017892">
    <property type="entry name" value="Pkinase_C"/>
</dbReference>
<comment type="catalytic activity">
    <reaction evidence="11">
        <text>L-seryl-[protein] + ATP = O-phospho-L-seryl-[protein] + ADP + H(+)</text>
        <dbReference type="Rhea" id="RHEA:17989"/>
        <dbReference type="Rhea" id="RHEA-COMP:9863"/>
        <dbReference type="Rhea" id="RHEA-COMP:11604"/>
        <dbReference type="ChEBI" id="CHEBI:15378"/>
        <dbReference type="ChEBI" id="CHEBI:29999"/>
        <dbReference type="ChEBI" id="CHEBI:30616"/>
        <dbReference type="ChEBI" id="CHEBI:83421"/>
        <dbReference type="ChEBI" id="CHEBI:456216"/>
        <dbReference type="EC" id="2.7.11.1"/>
    </reaction>
</comment>
<dbReference type="CDD" id="cd11651">
    <property type="entry name" value="YPK1_N_like"/>
    <property type="match status" value="1"/>
</dbReference>
<keyword evidence="9" id="KW-0443">Lipid metabolism</keyword>
<evidence type="ECO:0000256" key="2">
    <source>
        <dbReference type="ARBA" id="ARBA00012513"/>
    </source>
</evidence>
<feature type="compositionally biased region" description="Polar residues" evidence="13">
    <location>
        <begin position="64"/>
        <end position="87"/>
    </location>
</feature>
<dbReference type="InterPro" id="IPR000961">
    <property type="entry name" value="AGC-kinase_C"/>
</dbReference>
<dbReference type="GeneID" id="30145878"/>
<dbReference type="SMART" id="SM00133">
    <property type="entry name" value="S_TK_X"/>
    <property type="match status" value="1"/>
</dbReference>
<dbReference type="Gene3D" id="1.10.510.10">
    <property type="entry name" value="Transferase(Phosphotransferase) domain 1"/>
    <property type="match status" value="1"/>
</dbReference>
<name>A0A1E3QW18_9ASCO</name>
<dbReference type="RefSeq" id="XP_018987139.1">
    <property type="nucleotide sequence ID" value="XM_019128025.1"/>
</dbReference>
<dbReference type="GO" id="GO:0070941">
    <property type="term" value="P:eisosome assembly"/>
    <property type="evidence" value="ECO:0007669"/>
    <property type="project" value="UniProtKB-ARBA"/>
</dbReference>
<dbReference type="SUPFAM" id="SSF56112">
    <property type="entry name" value="Protein kinase-like (PK-like)"/>
    <property type="match status" value="1"/>
</dbReference>
<dbReference type="GO" id="GO:0030447">
    <property type="term" value="P:filamentous growth"/>
    <property type="evidence" value="ECO:0007669"/>
    <property type="project" value="UniProtKB-ARBA"/>
</dbReference>
<accession>A0A1E3QW18</accession>
<dbReference type="SMART" id="SM00220">
    <property type="entry name" value="S_TKc"/>
    <property type="match status" value="1"/>
</dbReference>
<dbReference type="Gene3D" id="3.30.200.20">
    <property type="entry name" value="Phosphorylase Kinase, domain 1"/>
    <property type="match status" value="1"/>
</dbReference>
<evidence type="ECO:0000256" key="12">
    <source>
        <dbReference type="PROSITE-ProRule" id="PRU10141"/>
    </source>
</evidence>
<evidence type="ECO:0000256" key="10">
    <source>
        <dbReference type="ARBA" id="ARBA00047899"/>
    </source>
</evidence>
<dbReference type="AlphaFoldDB" id="A0A1E3QW18"/>
<comment type="similarity">
    <text evidence="1">Belongs to the protein kinase superfamily. AGC Ser/Thr protein kinase family. RAC subfamily.</text>
</comment>
<keyword evidence="7" id="KW-0418">Kinase</keyword>
<evidence type="ECO:0000256" key="7">
    <source>
        <dbReference type="ARBA" id="ARBA00022777"/>
    </source>
</evidence>
<feature type="domain" description="Protein kinase" evidence="14">
    <location>
        <begin position="311"/>
        <end position="566"/>
    </location>
</feature>
<keyword evidence="6 12" id="KW-0547">Nucleotide-binding</keyword>
<evidence type="ECO:0000256" key="13">
    <source>
        <dbReference type="SAM" id="MobiDB-lite"/>
    </source>
</evidence>
<protein>
    <recommendedName>
        <fullName evidence="2">non-specific serine/threonine protein kinase</fullName>
        <ecNumber evidence="2">2.7.11.1</ecNumber>
    </recommendedName>
</protein>
<dbReference type="PROSITE" id="PS51285">
    <property type="entry name" value="AGC_KINASE_CTER"/>
    <property type="match status" value="1"/>
</dbReference>
<dbReference type="PROSITE" id="PS00108">
    <property type="entry name" value="PROTEIN_KINASE_ST"/>
    <property type="match status" value="1"/>
</dbReference>
<sequence>MMSGWKLTKKLKESHPFSRSKSPTPDSDAKKRHSHTLTKGSEESAPESVPESAKPYEGRKTLTKQDTSSTSDLASGVSNLDVSTVNEQGEDIPEVAQSQGAAELIERVSPGLLTIKVYLGSNVVLPVGINNNLPVLHKLAENAMNVDTQSLSNNLLRAADAGDVLTPEAAARVLPSLIAIPDTVNLKKALVYLTVEFENTVAIIDSQGGLFEAPNFSTVSSFDVSRSSALTVNLFARLPSVLLVGEAALQNGLLIGTSRVPLNLGINSAKTLRLLNHQHIKLDREGVPVAEVCLSVDFKPTHNKPITIDDFDLLKVIGKGSFGKVMQVRKKDTAKIYALKTLRKSHIVTRREVTHTLAERTVLARVNNAFIVPLKFTFQSPEKLYLVLAFINGGELFHHLQKEGRFTLSRLRFYIAELLSALECLHDLNVIYRDLKPENILIDHEGHVALCDFGLCKLDMALQARTSTFCGTPEYLAPELLLNQGYTRVVDWWTLGVLLYEMLTGLPPYYDEDNDIMYKKILNDPLRFPSFVDKDAKDLLTQLLNRDPKKRLGCNGSMEIRSHPFFKNIDWVKLNNKAYEPPFKPGVHDSMDTSNFEEEFTNERPMDSVVDDFLSESVQKQFGGWTYTGSERLGESAQ</sequence>
<dbReference type="GO" id="GO:0106310">
    <property type="term" value="F:protein serine kinase activity"/>
    <property type="evidence" value="ECO:0007669"/>
    <property type="project" value="RHEA"/>
</dbReference>
<dbReference type="PANTHER" id="PTHR24351">
    <property type="entry name" value="RIBOSOMAL PROTEIN S6 KINASE"/>
    <property type="match status" value="1"/>
</dbReference>
<evidence type="ECO:0000256" key="8">
    <source>
        <dbReference type="ARBA" id="ARBA00022840"/>
    </source>
</evidence>
<dbReference type="GO" id="GO:0005524">
    <property type="term" value="F:ATP binding"/>
    <property type="evidence" value="ECO:0007669"/>
    <property type="project" value="UniProtKB-UniRule"/>
</dbReference>